<dbReference type="EMBL" id="JAHBOM010000027">
    <property type="protein sequence ID" value="MBU8826606.1"/>
    <property type="molecule type" value="Genomic_DNA"/>
</dbReference>
<dbReference type="PANTHER" id="PTHR32487">
    <property type="entry name" value="3-OXO-DELTA(4,5)-STEROID 5-BETA-REDUCTASE"/>
    <property type="match status" value="1"/>
</dbReference>
<comment type="caution">
    <text evidence="2">The sequence shown here is derived from an EMBL/GenBank/DDBJ whole genome shotgun (WGS) entry which is preliminary data.</text>
</comment>
<accession>A0ABS6HV92</accession>
<dbReference type="Pfam" id="PF22917">
    <property type="entry name" value="PRISE"/>
    <property type="match status" value="1"/>
</dbReference>
<sequence>MSSNSASVALVAGSGGVIGRNVIERFVTSGIRTRGVSRRAPASTGGWEHLAADLLDPESTRTAFAAAADTTRLVFAAYIEKADPVAQIEVNSALLANVLDGLRDAGAPLQHVTLYQGMKYYGAHLGNFKTPAREDDPRLIVPNFYYAQEDILRERAAKDGFAFTLLRPEAVIGYATGNPMNLLMALAAYVAITKELGIPLRFPGTRVGYDQVFYQMSDAELLARATEWAADSPSAHGEAFNLTNGDVIRWRHVFEAIAEHYGLAVAEPQPMRLTEQMPQYAALWDTIVAKHGLQPTPWAQLVDWKFGDAILGSESDNVSSTIKIRQAGFTGCFDTIDRTLELLDQLAEQRIIPSAK</sequence>
<reference evidence="2 3" key="1">
    <citation type="submission" date="2021-05" db="EMBL/GenBank/DDBJ databases">
        <title>Draft Genome Sequences of Clinical Respiratory Isolates of Mycobacterium goodii Recovered in Ireland.</title>
        <authorList>
            <person name="Flanagan P.R."/>
            <person name="Mok S."/>
            <person name="Roycroft E."/>
            <person name="Rogers T.R."/>
            <person name="Fitzgibbon M."/>
        </authorList>
    </citation>
    <scope>NUCLEOTIDE SEQUENCE [LARGE SCALE GENOMIC DNA]</scope>
    <source>
        <strain evidence="2 3">14IE55</strain>
    </source>
</reference>
<dbReference type="InterPro" id="IPR036291">
    <property type="entry name" value="NAD(P)-bd_dom_sf"/>
</dbReference>
<name>A0ABS6HV92_MYCGD</name>
<organism evidence="2 3">
    <name type="scientific">Mycolicibacterium goodii</name>
    <name type="common">Mycobacterium goodii</name>
    <dbReference type="NCBI Taxonomy" id="134601"/>
    <lineage>
        <taxon>Bacteria</taxon>
        <taxon>Bacillati</taxon>
        <taxon>Actinomycetota</taxon>
        <taxon>Actinomycetes</taxon>
        <taxon>Mycobacteriales</taxon>
        <taxon>Mycobacteriaceae</taxon>
        <taxon>Mycolicibacterium</taxon>
    </lineage>
</organism>
<feature type="domain" description="PRISE-like Rossmann-fold" evidence="1">
    <location>
        <begin position="69"/>
        <end position="294"/>
    </location>
</feature>
<keyword evidence="3" id="KW-1185">Reference proteome</keyword>
<evidence type="ECO:0000313" key="3">
    <source>
        <dbReference type="Proteomes" id="UP000696413"/>
    </source>
</evidence>
<dbReference type="SUPFAM" id="SSF51735">
    <property type="entry name" value="NAD(P)-binding Rossmann-fold domains"/>
    <property type="match status" value="1"/>
</dbReference>
<dbReference type="Gene3D" id="3.40.50.720">
    <property type="entry name" value="NAD(P)-binding Rossmann-like Domain"/>
    <property type="match status" value="1"/>
</dbReference>
<evidence type="ECO:0000313" key="2">
    <source>
        <dbReference type="EMBL" id="MBU8826606.1"/>
    </source>
</evidence>
<protein>
    <submittedName>
        <fullName evidence="2">SDR family oxidoreductase</fullName>
    </submittedName>
</protein>
<dbReference type="CDD" id="cd08948">
    <property type="entry name" value="5beta-POR_like_SDR_a"/>
    <property type="match status" value="1"/>
</dbReference>
<dbReference type="InterPro" id="IPR055222">
    <property type="entry name" value="PRISE-like_Rossmann-fold"/>
</dbReference>
<dbReference type="PANTHER" id="PTHR32487:SF0">
    <property type="entry name" value="3-OXO-DELTA(4,5)-STEROID 5-BETA-REDUCTASE"/>
    <property type="match status" value="1"/>
</dbReference>
<evidence type="ECO:0000259" key="1">
    <source>
        <dbReference type="Pfam" id="PF22917"/>
    </source>
</evidence>
<dbReference type="RefSeq" id="WP_073679551.1">
    <property type="nucleotide sequence ID" value="NZ_JAHBOL010000031.1"/>
</dbReference>
<dbReference type="Proteomes" id="UP000696413">
    <property type="component" value="Unassembled WGS sequence"/>
</dbReference>
<gene>
    <name evidence="2" type="ORF">KL859_27515</name>
</gene>
<proteinExistence type="predicted"/>